<geneLocation type="plasmid" evidence="3">
    <name>pd4m1a</name>
</geneLocation>
<proteinExistence type="predicted"/>
<keyword evidence="2" id="KW-0614">Plasmid</keyword>
<keyword evidence="3" id="KW-1185">Reference proteome</keyword>
<sequence>MPAYVVFTREETLDQAELDTYSANVGPTLEGHEVTPRVAYGEFEVLEGPDIEGAVILEFPDMQAARTWYFSPAYQDVVQHRFKGARYRGFIVQGR</sequence>
<reference evidence="2 3" key="1">
    <citation type="submission" date="2019-06" db="EMBL/GenBank/DDBJ databases">
        <title>Genome sequence of Rhodobacteraceae bacterium D4M1.</title>
        <authorList>
            <person name="Cao J."/>
        </authorList>
    </citation>
    <scope>NUCLEOTIDE SEQUENCE [LARGE SCALE GENOMIC DNA]</scope>
    <source>
        <strain evidence="2 3">D4M1</strain>
        <plasmid evidence="3">pd4m1a</plasmid>
    </source>
</reference>
<evidence type="ECO:0000313" key="3">
    <source>
        <dbReference type="Proteomes" id="UP000305888"/>
    </source>
</evidence>
<dbReference type="InterPro" id="IPR011008">
    <property type="entry name" value="Dimeric_a/b-barrel"/>
</dbReference>
<evidence type="ECO:0000259" key="1">
    <source>
        <dbReference type="Pfam" id="PF07045"/>
    </source>
</evidence>
<protein>
    <submittedName>
        <fullName evidence="2">DUF1330 domain-containing protein</fullName>
    </submittedName>
</protein>
<evidence type="ECO:0000313" key="2">
    <source>
        <dbReference type="EMBL" id="QDL94230.1"/>
    </source>
</evidence>
<dbReference type="EMBL" id="CP040819">
    <property type="protein sequence ID" value="QDL94230.1"/>
    <property type="molecule type" value="Genomic_DNA"/>
</dbReference>
<dbReference type="Gene3D" id="3.30.70.100">
    <property type="match status" value="1"/>
</dbReference>
<dbReference type="InterPro" id="IPR010753">
    <property type="entry name" value="DUF1330"/>
</dbReference>
<name>A0A5B8G2T5_9RHOB</name>
<dbReference type="PANTHER" id="PTHR41521:SF4">
    <property type="entry name" value="BLR0684 PROTEIN"/>
    <property type="match status" value="1"/>
</dbReference>
<feature type="domain" description="DUF1330" evidence="1">
    <location>
        <begin position="2"/>
        <end position="94"/>
    </location>
</feature>
<dbReference type="RefSeq" id="WP_138579565.1">
    <property type="nucleotide sequence ID" value="NZ_CP040819.1"/>
</dbReference>
<dbReference type="KEGG" id="ppru:FDP22_20505"/>
<dbReference type="SUPFAM" id="SSF54909">
    <property type="entry name" value="Dimeric alpha+beta barrel"/>
    <property type="match status" value="1"/>
</dbReference>
<dbReference type="AlphaFoldDB" id="A0A5B8G2T5"/>
<gene>
    <name evidence="2" type="ORF">FDP22_20505</name>
</gene>
<dbReference type="OrthoDB" id="9806380at2"/>
<organism evidence="2 3">
    <name type="scientific">Paroceanicella profunda</name>
    <dbReference type="NCBI Taxonomy" id="2579971"/>
    <lineage>
        <taxon>Bacteria</taxon>
        <taxon>Pseudomonadati</taxon>
        <taxon>Pseudomonadota</taxon>
        <taxon>Alphaproteobacteria</taxon>
        <taxon>Rhodobacterales</taxon>
        <taxon>Paracoccaceae</taxon>
        <taxon>Paroceanicella</taxon>
    </lineage>
</organism>
<accession>A0A5B8G2T5</accession>
<dbReference type="PANTHER" id="PTHR41521">
    <property type="match status" value="1"/>
</dbReference>
<dbReference type="Proteomes" id="UP000305888">
    <property type="component" value="Plasmid pD4M1A"/>
</dbReference>
<dbReference type="Pfam" id="PF07045">
    <property type="entry name" value="DUF1330"/>
    <property type="match status" value="1"/>
</dbReference>